<dbReference type="Gene3D" id="3.30.70.260">
    <property type="match status" value="1"/>
</dbReference>
<dbReference type="Pfam" id="PF02824">
    <property type="entry name" value="TGS"/>
    <property type="match status" value="1"/>
</dbReference>
<comment type="caution">
    <text evidence="5">The sequence shown here is derived from an EMBL/GenBank/DDBJ whole genome shotgun (WGS) entry which is preliminary data.</text>
</comment>
<dbReference type="EC" id="2.7.6.5" evidence="5"/>
<dbReference type="NCBIfam" id="TIGR00691">
    <property type="entry name" value="spoT_relA"/>
    <property type="match status" value="1"/>
</dbReference>
<feature type="domain" description="ACT" evidence="2">
    <location>
        <begin position="670"/>
        <end position="745"/>
    </location>
</feature>
<reference evidence="5 6" key="1">
    <citation type="submission" date="2020-08" db="EMBL/GenBank/DDBJ databases">
        <title>Functional genomics of gut bacteria from endangered species of beetles.</title>
        <authorList>
            <person name="Carlos-Shanley C."/>
        </authorList>
    </citation>
    <scope>NUCLEOTIDE SEQUENCE [LARGE SCALE GENOMIC DNA]</scope>
    <source>
        <strain evidence="5 6">S00124</strain>
    </source>
</reference>
<dbReference type="SUPFAM" id="SSF81301">
    <property type="entry name" value="Nucleotidyltransferase"/>
    <property type="match status" value="1"/>
</dbReference>
<dbReference type="CDD" id="cd00077">
    <property type="entry name" value="HDc"/>
    <property type="match status" value="1"/>
</dbReference>
<dbReference type="RefSeq" id="WP_418903845.1">
    <property type="nucleotide sequence ID" value="NZ_JACHKZ010000016.1"/>
</dbReference>
<sequence>MSISTPPVQSSGTSATAAAKPAMSYPVVVSAYAAFLEKLDYLNDADLARVEEAFEFAAAAHSGQFRSSGDPYITHPIAVAEICATWKLDAEALMAALMHDAMEDCGVTRDDIARQFGDTVAELVDGLTKLDKLHFNSREENQAESFRKMLLAMARDVRVILVKLADRTHNMRTMSDMPRSKWGRISTETMEIHVPIANRLGINRVYRELQDLAFKHLHPWRHDTLVKALGRSRNRRKEVVQKIHAEVDASFAKSGIKIRLGNQEKTLYSIYKKMDAKHLSFAQVTDSYAVRVIVPNLIDCYTALGVLHQIFRPVPSKFRDYIANPKSNGYQSLHTTLVGPSGVSMDFQIRTEDMNLVDENGVLTHWMIQARSSTGSEQLGNKWVQSLLDIQDETRDAHEFWDNVRVDLFPDSVYVFTPKNQMLTLPRGATVLDFAYAIHSNVGEHTSGARINHEQVPLSTVLKSGDIVEVTTSPEAVPHPSWLTIVRTGRAKSKIRYYLKTQGQSETGVLGERLLLQALRAEGISQLPEAKPIWDELLERLGARNKAELFSDIGQGKRIAVFAAKQMVDLLAEQGMRPDAVLLTQERYKNKSSSVTTAVALDGSNNAAVKYAKCCRPVPGDSVAGYLDRNAGLLVHNSECAVCKKLLSKDAERFVEVEWADEPKGDFETGVVVTIINGKGVLGKIAAEIAALGSDITHITMDDEVAMNTTELKFVLLVKDRQQVEHILRQLVKLSYVSRAYRILPTA</sequence>
<evidence type="ECO:0000259" key="2">
    <source>
        <dbReference type="PROSITE" id="PS51671"/>
    </source>
</evidence>
<dbReference type="SMART" id="SM00954">
    <property type="entry name" value="RelA_SpoT"/>
    <property type="match status" value="1"/>
</dbReference>
<dbReference type="PANTHER" id="PTHR21262:SF36">
    <property type="entry name" value="BIFUNCTIONAL (P)PPGPP SYNTHASE_HYDROLASE SPOT"/>
    <property type="match status" value="1"/>
</dbReference>
<feature type="domain" description="TGS" evidence="4">
    <location>
        <begin position="411"/>
        <end position="472"/>
    </location>
</feature>
<dbReference type="Proteomes" id="UP000562492">
    <property type="component" value="Unassembled WGS sequence"/>
</dbReference>
<dbReference type="InterPro" id="IPR004811">
    <property type="entry name" value="RelA/Spo_fam"/>
</dbReference>
<dbReference type="PROSITE" id="PS51831">
    <property type="entry name" value="HD"/>
    <property type="match status" value="1"/>
</dbReference>
<keyword evidence="5" id="KW-0808">Transferase</keyword>
<accession>A0ABR6RHH9</accession>
<evidence type="ECO:0000313" key="5">
    <source>
        <dbReference type="EMBL" id="MBB6578620.1"/>
    </source>
</evidence>
<dbReference type="InterPro" id="IPR012676">
    <property type="entry name" value="TGS-like"/>
</dbReference>
<dbReference type="InterPro" id="IPR007685">
    <property type="entry name" value="RelA_SpoT"/>
</dbReference>
<evidence type="ECO:0000259" key="3">
    <source>
        <dbReference type="PROSITE" id="PS51831"/>
    </source>
</evidence>
<dbReference type="GO" id="GO:0008728">
    <property type="term" value="F:GTP diphosphokinase activity"/>
    <property type="evidence" value="ECO:0007669"/>
    <property type="project" value="UniProtKB-EC"/>
</dbReference>
<dbReference type="EMBL" id="JACHKZ010000016">
    <property type="protein sequence ID" value="MBB6578620.1"/>
    <property type="molecule type" value="Genomic_DNA"/>
</dbReference>
<dbReference type="PROSITE" id="PS51880">
    <property type="entry name" value="TGS"/>
    <property type="match status" value="1"/>
</dbReference>
<dbReference type="Pfam" id="PF13328">
    <property type="entry name" value="HD_4"/>
    <property type="match status" value="1"/>
</dbReference>
<proteinExistence type="inferred from homology"/>
<protein>
    <submittedName>
        <fullName evidence="5">GTP pyrophosphokinase</fullName>
        <ecNumber evidence="5">2.7.6.5</ecNumber>
    </submittedName>
</protein>
<keyword evidence="6" id="KW-1185">Reference proteome</keyword>
<dbReference type="InterPro" id="IPR004095">
    <property type="entry name" value="TGS"/>
</dbReference>
<dbReference type="SUPFAM" id="SSF81271">
    <property type="entry name" value="TGS-like"/>
    <property type="match status" value="1"/>
</dbReference>
<dbReference type="SUPFAM" id="SSF109604">
    <property type="entry name" value="HD-domain/PDEase-like"/>
    <property type="match status" value="1"/>
</dbReference>
<dbReference type="Pfam" id="PF04607">
    <property type="entry name" value="RelA_SpoT"/>
    <property type="match status" value="1"/>
</dbReference>
<dbReference type="InterPro" id="IPR006674">
    <property type="entry name" value="HD_domain"/>
</dbReference>
<dbReference type="PROSITE" id="PS51671">
    <property type="entry name" value="ACT"/>
    <property type="match status" value="1"/>
</dbReference>
<dbReference type="Pfam" id="PF19296">
    <property type="entry name" value="RelA_AH_RIS"/>
    <property type="match status" value="1"/>
</dbReference>
<dbReference type="Pfam" id="PF13291">
    <property type="entry name" value="ACT_4"/>
    <property type="match status" value="1"/>
</dbReference>
<dbReference type="Gene3D" id="3.10.20.30">
    <property type="match status" value="1"/>
</dbReference>
<comment type="similarity">
    <text evidence="1">Belongs to the relA/spoT family.</text>
</comment>
<dbReference type="InterPro" id="IPR002912">
    <property type="entry name" value="ACT_dom"/>
</dbReference>
<dbReference type="InterPro" id="IPR045600">
    <property type="entry name" value="RelA/SpoT_AH_RIS"/>
</dbReference>
<dbReference type="Gene3D" id="3.30.460.10">
    <property type="entry name" value="Beta Polymerase, domain 2"/>
    <property type="match status" value="1"/>
</dbReference>
<evidence type="ECO:0000256" key="1">
    <source>
        <dbReference type="RuleBase" id="RU003847"/>
    </source>
</evidence>
<feature type="domain" description="HD" evidence="3">
    <location>
        <begin position="72"/>
        <end position="171"/>
    </location>
</feature>
<dbReference type="PANTHER" id="PTHR21262">
    <property type="entry name" value="GUANOSINE-3',5'-BIS DIPHOSPHATE 3'-PYROPHOSPHOHYDROLASE"/>
    <property type="match status" value="1"/>
</dbReference>
<gene>
    <name evidence="5" type="ORF">HNP33_002704</name>
</gene>
<name>A0ABR6RHH9_9BURK</name>
<dbReference type="InterPro" id="IPR012675">
    <property type="entry name" value="Beta-grasp_dom_sf"/>
</dbReference>
<dbReference type="CDD" id="cd05399">
    <property type="entry name" value="NT_Rel-Spo_like"/>
    <property type="match status" value="1"/>
</dbReference>
<dbReference type="InterPro" id="IPR033655">
    <property type="entry name" value="TGS_RelA/SpoT"/>
</dbReference>
<dbReference type="Gene3D" id="1.10.3210.10">
    <property type="entry name" value="Hypothetical protein af1432"/>
    <property type="match status" value="1"/>
</dbReference>
<dbReference type="InterPro" id="IPR003607">
    <property type="entry name" value="HD/PDEase_dom"/>
</dbReference>
<dbReference type="CDD" id="cd01668">
    <property type="entry name" value="TGS_RSH"/>
    <property type="match status" value="1"/>
</dbReference>
<evidence type="ECO:0000313" key="6">
    <source>
        <dbReference type="Proteomes" id="UP000562492"/>
    </source>
</evidence>
<dbReference type="InterPro" id="IPR043519">
    <property type="entry name" value="NT_sf"/>
</dbReference>
<organism evidence="5 6">
    <name type="scientific">Comamonas odontotermitis</name>
    <dbReference type="NCBI Taxonomy" id="379895"/>
    <lineage>
        <taxon>Bacteria</taxon>
        <taxon>Pseudomonadati</taxon>
        <taxon>Pseudomonadota</taxon>
        <taxon>Betaproteobacteria</taxon>
        <taxon>Burkholderiales</taxon>
        <taxon>Comamonadaceae</taxon>
        <taxon>Comamonas</taxon>
    </lineage>
</organism>
<evidence type="ECO:0000259" key="4">
    <source>
        <dbReference type="PROSITE" id="PS51880"/>
    </source>
</evidence>
<comment type="function">
    <text evidence="1">In eubacteria ppGpp (guanosine 3'-diphosphate 5'-diphosphate) is a mediator of the stringent response that coordinates a variety of cellular activities in response to changes in nutritional abundance.</text>
</comment>
<dbReference type="SMART" id="SM00471">
    <property type="entry name" value="HDc"/>
    <property type="match status" value="1"/>
</dbReference>